<evidence type="ECO:0000256" key="4">
    <source>
        <dbReference type="ARBA" id="ARBA00022679"/>
    </source>
</evidence>
<dbReference type="GO" id="GO:0004069">
    <property type="term" value="F:L-aspartate:2-oxoglutarate aminotransferase activity"/>
    <property type="evidence" value="ECO:0007669"/>
    <property type="project" value="UniProtKB-EC"/>
</dbReference>
<accession>A0A501XDG8</accession>
<name>A0A501XDG8_9SPHN</name>
<evidence type="ECO:0000313" key="10">
    <source>
        <dbReference type="EMBL" id="TPE58489.1"/>
    </source>
</evidence>
<dbReference type="InterPro" id="IPR015421">
    <property type="entry name" value="PyrdxlP-dep_Trfase_major"/>
</dbReference>
<dbReference type="PANTHER" id="PTHR46383:SF1">
    <property type="entry name" value="ASPARTATE AMINOTRANSFERASE"/>
    <property type="match status" value="1"/>
</dbReference>
<comment type="catalytic activity">
    <reaction evidence="6">
        <text>L-aspartate + 2-oxoglutarate = oxaloacetate + L-glutamate</text>
        <dbReference type="Rhea" id="RHEA:21824"/>
        <dbReference type="ChEBI" id="CHEBI:16452"/>
        <dbReference type="ChEBI" id="CHEBI:16810"/>
        <dbReference type="ChEBI" id="CHEBI:29985"/>
        <dbReference type="ChEBI" id="CHEBI:29991"/>
        <dbReference type="EC" id="2.6.1.1"/>
    </reaction>
</comment>
<keyword evidence="4 7" id="KW-0808">Transferase</keyword>
<dbReference type="EMBL" id="VFSU01000034">
    <property type="protein sequence ID" value="TPE58489.1"/>
    <property type="molecule type" value="Genomic_DNA"/>
</dbReference>
<dbReference type="PANTHER" id="PTHR46383">
    <property type="entry name" value="ASPARTATE AMINOTRANSFERASE"/>
    <property type="match status" value="1"/>
</dbReference>
<keyword evidence="5" id="KW-0663">Pyridoxal phosphate</keyword>
<protein>
    <recommendedName>
        <fullName evidence="7">Aminotransferase</fullName>
        <ecNumber evidence="7">2.6.1.-</ecNumber>
    </recommendedName>
</protein>
<dbReference type="InterPro" id="IPR015424">
    <property type="entry name" value="PyrdxlP-dep_Trfase"/>
</dbReference>
<dbReference type="OrthoDB" id="9763453at2"/>
<evidence type="ECO:0000259" key="9">
    <source>
        <dbReference type="Pfam" id="PF00155"/>
    </source>
</evidence>
<dbReference type="GO" id="GO:0006520">
    <property type="term" value="P:amino acid metabolic process"/>
    <property type="evidence" value="ECO:0007669"/>
    <property type="project" value="InterPro"/>
</dbReference>
<dbReference type="CDD" id="cd00609">
    <property type="entry name" value="AAT_like"/>
    <property type="match status" value="1"/>
</dbReference>
<comment type="caution">
    <text evidence="10">The sequence shown here is derived from an EMBL/GenBank/DDBJ whole genome shotgun (WGS) entry which is preliminary data.</text>
</comment>
<proteinExistence type="inferred from homology"/>
<evidence type="ECO:0000256" key="7">
    <source>
        <dbReference type="RuleBase" id="RU000481"/>
    </source>
</evidence>
<dbReference type="Proteomes" id="UP000319897">
    <property type="component" value="Unassembled WGS sequence"/>
</dbReference>
<evidence type="ECO:0000256" key="6">
    <source>
        <dbReference type="ARBA" id="ARBA00049185"/>
    </source>
</evidence>
<comment type="cofactor">
    <cofactor evidence="1 7">
        <name>pyridoxal 5'-phosphate</name>
        <dbReference type="ChEBI" id="CHEBI:597326"/>
    </cofactor>
</comment>
<dbReference type="InterPro" id="IPR050596">
    <property type="entry name" value="AspAT/PAT-like"/>
</dbReference>
<gene>
    <name evidence="10" type="ORF">FJQ54_15570</name>
</gene>
<keyword evidence="3 7" id="KW-0032">Aminotransferase</keyword>
<keyword evidence="11" id="KW-1185">Reference proteome</keyword>
<reference evidence="10 11" key="1">
    <citation type="submission" date="2019-06" db="EMBL/GenBank/DDBJ databases">
        <authorList>
            <person name="Lee I."/>
            <person name="Jang G.I."/>
            <person name="Hwang C.Y."/>
        </authorList>
    </citation>
    <scope>NUCLEOTIDE SEQUENCE [LARGE SCALE GENOMIC DNA]</scope>
    <source>
        <strain evidence="10 11">PAMC 28131</strain>
    </source>
</reference>
<dbReference type="AlphaFoldDB" id="A0A501XDG8"/>
<dbReference type="GO" id="GO:0030170">
    <property type="term" value="F:pyridoxal phosphate binding"/>
    <property type="evidence" value="ECO:0007669"/>
    <property type="project" value="InterPro"/>
</dbReference>
<dbReference type="Pfam" id="PF00155">
    <property type="entry name" value="Aminotran_1_2"/>
    <property type="match status" value="1"/>
</dbReference>
<feature type="domain" description="Aminotransferase class I/classII large" evidence="9">
    <location>
        <begin position="75"/>
        <end position="415"/>
    </location>
</feature>
<comment type="similarity">
    <text evidence="2 7">Belongs to the class-I pyridoxal-phosphate-dependent aminotransferase family.</text>
</comment>
<sequence length="422" mass="44822">MGGCSARSARRPPWWRGPFCYGPNGGSKSKPKRSCRMTEPLPPLSSRARSLAAVGQASSWAIADEGLRRVAAGEDILLLTLGDPVCPPHPAIVAATKAGLDAGRTHYTPLHGEPALRSAIARTEGCEHGHVMVMPGAQHAGLAVLTLIVGEGDEVILSDPFYATYPGVVAATGATAVRVPARADLSTDIEAIAAAISPRTRCLFLNSPANPGGTALSPADYVRLSELCEQHNLWLVVDEVYSHFRFDGQDVRAWQHGPRGRTVSINSLSKSHAMTGYRVGWAIAPERLIAALGDWCAAALFGVCQFVQDAAVVALSLPDSELADYRLAFRNRATHVVARANALQGLSAAMPAGGMFVMLDCRGVEPDDQRFARRLLDEAQVGVVPGSGFGAGGRGHVRISLTPEVETLDRAFDRIAKFIPQA</sequence>
<evidence type="ECO:0000256" key="1">
    <source>
        <dbReference type="ARBA" id="ARBA00001933"/>
    </source>
</evidence>
<evidence type="ECO:0000313" key="11">
    <source>
        <dbReference type="Proteomes" id="UP000319897"/>
    </source>
</evidence>
<feature type="region of interest" description="Disordered" evidence="8">
    <location>
        <begin position="23"/>
        <end position="42"/>
    </location>
</feature>
<dbReference type="PROSITE" id="PS00105">
    <property type="entry name" value="AA_TRANSFER_CLASS_1"/>
    <property type="match status" value="1"/>
</dbReference>
<organism evidence="10 11">
    <name type="scientific">Sandaracinobacter neustonicus</name>
    <dbReference type="NCBI Taxonomy" id="1715348"/>
    <lineage>
        <taxon>Bacteria</taxon>
        <taxon>Pseudomonadati</taxon>
        <taxon>Pseudomonadota</taxon>
        <taxon>Alphaproteobacteria</taxon>
        <taxon>Sphingomonadales</taxon>
        <taxon>Sphingosinicellaceae</taxon>
        <taxon>Sandaracinobacter</taxon>
    </lineage>
</organism>
<dbReference type="InterPro" id="IPR004839">
    <property type="entry name" value="Aminotransferase_I/II_large"/>
</dbReference>
<dbReference type="Gene3D" id="3.40.640.10">
    <property type="entry name" value="Type I PLP-dependent aspartate aminotransferase-like (Major domain)"/>
    <property type="match status" value="1"/>
</dbReference>
<dbReference type="EC" id="2.6.1.-" evidence="7"/>
<dbReference type="InterPro" id="IPR004838">
    <property type="entry name" value="NHTrfase_class1_PyrdxlP-BS"/>
</dbReference>
<evidence type="ECO:0000256" key="2">
    <source>
        <dbReference type="ARBA" id="ARBA00007441"/>
    </source>
</evidence>
<evidence type="ECO:0000256" key="3">
    <source>
        <dbReference type="ARBA" id="ARBA00022576"/>
    </source>
</evidence>
<evidence type="ECO:0000256" key="8">
    <source>
        <dbReference type="SAM" id="MobiDB-lite"/>
    </source>
</evidence>
<evidence type="ECO:0000256" key="5">
    <source>
        <dbReference type="ARBA" id="ARBA00022898"/>
    </source>
</evidence>
<dbReference type="SUPFAM" id="SSF53383">
    <property type="entry name" value="PLP-dependent transferases"/>
    <property type="match status" value="1"/>
</dbReference>